<protein>
    <recommendedName>
        <fullName evidence="9">TonB-dependent receptor plug domain-containing protein</fullName>
    </recommendedName>
</protein>
<feature type="chain" id="PRO_5013574797" description="TonB-dependent receptor plug domain-containing protein" evidence="8">
    <location>
        <begin position="23"/>
        <end position="1067"/>
    </location>
</feature>
<evidence type="ECO:0000313" key="11">
    <source>
        <dbReference type="Proteomes" id="UP000220828"/>
    </source>
</evidence>
<reference evidence="10 11" key="1">
    <citation type="submission" date="2017-09" db="EMBL/GenBank/DDBJ databases">
        <title>Whole genomes of Flavobacteriaceae.</title>
        <authorList>
            <person name="Stine C."/>
            <person name="Li C."/>
            <person name="Tadesse D."/>
        </authorList>
    </citation>
    <scope>NUCLEOTIDE SEQUENCE [LARGE SCALE GENOMIC DNA]</scope>
    <source>
        <strain evidence="10 11">ATCC 35036</strain>
    </source>
</reference>
<keyword evidence="2 7" id="KW-0813">Transport</keyword>
<organism evidence="10 11">
    <name type="scientific">Flavobacterium branchiophilum</name>
    <dbReference type="NCBI Taxonomy" id="55197"/>
    <lineage>
        <taxon>Bacteria</taxon>
        <taxon>Pseudomonadati</taxon>
        <taxon>Bacteroidota</taxon>
        <taxon>Flavobacteriia</taxon>
        <taxon>Flavobacteriales</taxon>
        <taxon>Flavobacteriaceae</taxon>
        <taxon>Flavobacterium</taxon>
    </lineage>
</organism>
<evidence type="ECO:0000259" key="9">
    <source>
        <dbReference type="Pfam" id="PF07715"/>
    </source>
</evidence>
<dbReference type="InterPro" id="IPR037066">
    <property type="entry name" value="Plug_dom_sf"/>
</dbReference>
<dbReference type="InterPro" id="IPR023996">
    <property type="entry name" value="TonB-dep_OMP_SusC/RagA"/>
</dbReference>
<keyword evidence="3 7" id="KW-1134">Transmembrane beta strand</keyword>
<dbReference type="Gene3D" id="2.170.130.10">
    <property type="entry name" value="TonB-dependent receptor, plug domain"/>
    <property type="match status" value="1"/>
</dbReference>
<keyword evidence="4 7" id="KW-0812">Transmembrane</keyword>
<name>A0A2H3KLI3_9FLAO</name>
<keyword evidence="6 7" id="KW-0998">Cell outer membrane</keyword>
<dbReference type="Pfam" id="PF13715">
    <property type="entry name" value="CarbopepD_reg_2"/>
    <property type="match status" value="1"/>
</dbReference>
<dbReference type="NCBIfam" id="TIGR04056">
    <property type="entry name" value="OMP_RagA_SusC"/>
    <property type="match status" value="1"/>
</dbReference>
<evidence type="ECO:0000256" key="3">
    <source>
        <dbReference type="ARBA" id="ARBA00022452"/>
    </source>
</evidence>
<dbReference type="AlphaFoldDB" id="A0A2H3KLI3"/>
<evidence type="ECO:0000256" key="6">
    <source>
        <dbReference type="ARBA" id="ARBA00023237"/>
    </source>
</evidence>
<gene>
    <name evidence="10" type="ORF">B0A77_02170</name>
</gene>
<dbReference type="EMBL" id="PCMW01000013">
    <property type="protein sequence ID" value="PDS26523.1"/>
    <property type="molecule type" value="Genomic_DNA"/>
</dbReference>
<dbReference type="SUPFAM" id="SSF56935">
    <property type="entry name" value="Porins"/>
    <property type="match status" value="1"/>
</dbReference>
<evidence type="ECO:0000256" key="5">
    <source>
        <dbReference type="ARBA" id="ARBA00023136"/>
    </source>
</evidence>
<comment type="similarity">
    <text evidence="7">Belongs to the TonB-dependent receptor family.</text>
</comment>
<dbReference type="PROSITE" id="PS52016">
    <property type="entry name" value="TONB_DEPENDENT_REC_3"/>
    <property type="match status" value="1"/>
</dbReference>
<evidence type="ECO:0000256" key="7">
    <source>
        <dbReference type="PROSITE-ProRule" id="PRU01360"/>
    </source>
</evidence>
<evidence type="ECO:0000256" key="4">
    <source>
        <dbReference type="ARBA" id="ARBA00022692"/>
    </source>
</evidence>
<feature type="signal peptide" evidence="8">
    <location>
        <begin position="1"/>
        <end position="22"/>
    </location>
</feature>
<comment type="caution">
    <text evidence="10">The sequence shown here is derived from an EMBL/GenBank/DDBJ whole genome shotgun (WGS) entry which is preliminary data.</text>
</comment>
<dbReference type="RefSeq" id="WP_097553391.1">
    <property type="nucleotide sequence ID" value="NZ_PCMW01000013.1"/>
</dbReference>
<dbReference type="InterPro" id="IPR039426">
    <property type="entry name" value="TonB-dep_rcpt-like"/>
</dbReference>
<dbReference type="Gene3D" id="2.40.170.20">
    <property type="entry name" value="TonB-dependent receptor, beta-barrel domain"/>
    <property type="match status" value="1"/>
</dbReference>
<dbReference type="Gene3D" id="2.60.40.1120">
    <property type="entry name" value="Carboxypeptidase-like, regulatory domain"/>
    <property type="match status" value="1"/>
</dbReference>
<sequence length="1067" mass="117381">MRSKFKWIYTLLLALAMQFSFAQEKTVTGVVSDATGALPGANVTLKSTKKGVQTDLDGKFSIKASQGDALIISYAGFETKTVQIGAASNYNVKLQENAKVLEDVVVVGQSQSKDKKKLTYQVSSLSSKEIEGKPQADVIRSLQGKVSGVQITNTGGMAGSTSNFVFRGVKSFTGSSQPLFIIDGVPFDTSKSDITGSFNQGGASSSNRFLDLDPSNIENISFLKGLAASVTYGSAGRNGVVLITTKGGKKKQKMKVDYMSSVYFSEVANLPEYTNKYGGGSDLTIGTGTIGNWGAAFDSSVLASHVYDQPHLNASFPEYIGVKTPWVAAPNNVKDFFRKGLGTQHSLSLSGGTENVVYNFNGSYTDEDGIVANNNVTKYNFGGKFGFDISDKFKINSSFTFFNTQYTTPPVSAANGAGAISVFSRLIYLPRNYDLMNLPYQNPVTGASVYYRNDLENPRWLLNNSKLTQNVDRFFGVIEPKYALSSKIDVKYRLGFDRYTDSQDFYVNRGAVTTPYNLGYLRSIAGINTIIDQNLIFTHKTIKISEDFTLDPLLGVSARRDSYTQKGISSQGQIQFGATDHSYFSSQVNNDVFAGDLDIPLQWTNLLGAYATLDFSYKNYLTFNLSGRNDWGSMIETNTRSLFYPSASFAFLPSNLFTELKDLHIDFLKLRGAYATSAGFPQLYRSRNFNEFNSNIYTNTSSIPGVSSQRRLGNPNLKPELHKEFEVGAELEMFKRRVKLDVSMYFRQSKNQIVSRALDPGTGYTSITDNAGRIDNKGIEANLTVIPFKTDDFEWDVTGIFYRNVSKVVELPAGQERITISGFSNGISNAAIVGEPYGVLFGSYALTDANGNFLINPGDGTIISSTDVGLPNKVIGDPNPDYTLSVNNTFNYKGFNLSILMEFTKGGDFYSNTIENLLRRGVTRDTENGREQSHIIPGYYANPNNGAILLDANNNQIPNNIQISANNVYFLNTLDAESQNVYDATRLRLRELSFGYVFPAKYFKNTGLSGLSINFVGSNLWLKAFNIPKYTNVDPDLISTGQGNGLGLDFQTAPQSRRFGMNIKINF</sequence>
<dbReference type="InterPro" id="IPR036942">
    <property type="entry name" value="Beta-barrel_TonB_sf"/>
</dbReference>
<comment type="subcellular location">
    <subcellularLocation>
        <location evidence="1 7">Cell outer membrane</location>
        <topology evidence="1 7">Multi-pass membrane protein</topology>
    </subcellularLocation>
</comment>
<feature type="domain" description="TonB-dependent receptor plug" evidence="9">
    <location>
        <begin position="115"/>
        <end position="240"/>
    </location>
</feature>
<dbReference type="Pfam" id="PF07715">
    <property type="entry name" value="Plug"/>
    <property type="match status" value="1"/>
</dbReference>
<dbReference type="OrthoDB" id="9768177at2"/>
<proteinExistence type="inferred from homology"/>
<evidence type="ECO:0000256" key="2">
    <source>
        <dbReference type="ARBA" id="ARBA00022448"/>
    </source>
</evidence>
<keyword evidence="8" id="KW-0732">Signal</keyword>
<accession>A0A2H3KLI3</accession>
<dbReference type="SUPFAM" id="SSF49464">
    <property type="entry name" value="Carboxypeptidase regulatory domain-like"/>
    <property type="match status" value="1"/>
</dbReference>
<dbReference type="InterPro" id="IPR012910">
    <property type="entry name" value="Plug_dom"/>
</dbReference>
<evidence type="ECO:0000256" key="8">
    <source>
        <dbReference type="SAM" id="SignalP"/>
    </source>
</evidence>
<keyword evidence="5 7" id="KW-0472">Membrane</keyword>
<dbReference type="GO" id="GO:0009279">
    <property type="term" value="C:cell outer membrane"/>
    <property type="evidence" value="ECO:0007669"/>
    <property type="project" value="UniProtKB-SubCell"/>
</dbReference>
<dbReference type="Proteomes" id="UP000220828">
    <property type="component" value="Unassembled WGS sequence"/>
</dbReference>
<dbReference type="InterPro" id="IPR008969">
    <property type="entry name" value="CarboxyPept-like_regulatory"/>
</dbReference>
<evidence type="ECO:0000256" key="1">
    <source>
        <dbReference type="ARBA" id="ARBA00004571"/>
    </source>
</evidence>
<evidence type="ECO:0000313" key="10">
    <source>
        <dbReference type="EMBL" id="PDS26523.1"/>
    </source>
</evidence>